<dbReference type="Proteomes" id="UP000051380">
    <property type="component" value="Unassembled WGS sequence"/>
</dbReference>
<evidence type="ECO:0000313" key="1">
    <source>
        <dbReference type="EMBL" id="KRP99466.1"/>
    </source>
</evidence>
<dbReference type="EMBL" id="LJYF01000012">
    <property type="protein sequence ID" value="KRP99466.1"/>
    <property type="molecule type" value="Genomic_DNA"/>
</dbReference>
<protein>
    <submittedName>
        <fullName evidence="1">Uncharacterized protein</fullName>
    </submittedName>
</protein>
<reference evidence="1 2" key="1">
    <citation type="submission" date="2015-09" db="EMBL/GenBank/DDBJ databases">
        <title>Draft Genome Sequence of the Strain BR 3267 (Bradyrhizobium yuanmingense) recommended as inoculant for cowpea in Brazil.</title>
        <authorList>
            <person name="Simoes-Araujo J.L."/>
            <person name="Zilli J.E."/>
        </authorList>
    </citation>
    <scope>NUCLEOTIDE SEQUENCE [LARGE SCALE GENOMIC DNA]</scope>
    <source>
        <strain evidence="1 2">BR3267</strain>
    </source>
</reference>
<name>A0A0R3CP10_9BRAD</name>
<evidence type="ECO:0000313" key="2">
    <source>
        <dbReference type="Proteomes" id="UP000051380"/>
    </source>
</evidence>
<sequence length="111" mass="12034">MDHQLVERGGHLQLATQPTVRLSLSRDGGQQLELFFARLRERACLFFIDVDVTGRAIEAAAAFAVDAVNTVADGREHHAHVASDLDGFSAAVLLDKSHSRHPTSVSKVCSI</sequence>
<organism evidence="1 2">
    <name type="scientific">Bradyrhizobium yuanmingense</name>
    <dbReference type="NCBI Taxonomy" id="108015"/>
    <lineage>
        <taxon>Bacteria</taxon>
        <taxon>Pseudomonadati</taxon>
        <taxon>Pseudomonadota</taxon>
        <taxon>Alphaproteobacteria</taxon>
        <taxon>Hyphomicrobiales</taxon>
        <taxon>Nitrobacteraceae</taxon>
        <taxon>Bradyrhizobium</taxon>
    </lineage>
</organism>
<accession>A0A0R3CP10</accession>
<comment type="caution">
    <text evidence="1">The sequence shown here is derived from an EMBL/GenBank/DDBJ whole genome shotgun (WGS) entry which is preliminary data.</text>
</comment>
<dbReference type="AlphaFoldDB" id="A0A0R3CP10"/>
<proteinExistence type="predicted"/>
<gene>
    <name evidence="1" type="ORF">AOQ72_13190</name>
</gene>